<feature type="region of interest" description="Disordered" evidence="1">
    <location>
        <begin position="1"/>
        <end position="68"/>
    </location>
</feature>
<feature type="region of interest" description="Disordered" evidence="1">
    <location>
        <begin position="740"/>
        <end position="797"/>
    </location>
</feature>
<feature type="compositionally biased region" description="Pro residues" evidence="1">
    <location>
        <begin position="415"/>
        <end position="424"/>
    </location>
</feature>
<feature type="compositionally biased region" description="Acidic residues" evidence="1">
    <location>
        <begin position="543"/>
        <end position="560"/>
    </location>
</feature>
<sequence>MSSDSIPPTSIQPNAIPVQNAALPNTATDGRKSRKRGSQGKKTDDANSTDATDAPPKRGNPGSFSRKRVTYMKNALDSFHAYQTQKKRKRRGSGQSFWDDFFPGWWAQFPWRSPLKEDPPDDPTELAKLARDPDNDAEMEAKKTTVTKTEQKVIWWFSRQNSAEEKGKNPWKVALKELRTPHGPAPRRHILWQFYQSHADFKDQLAREFLAREYDQRPLSEHIKLRADLAKEMWGDEDEEVKTRIAREVEEEHAEAVAQYNEDSEGAPSADPDVQAEARRRFAMVSKPLLDLMQVYTGYEVTLLAARVDTSSGKPEVSSTSVHLGVTNSSPAYKDFSRADVVRYKEVMTSFSRFVVNSYLAEKDKEGEGEGLVADANPASTNDEPAEQPPEAGTTVADNDDDDDMEFPSTLLPVSSPPVPPPAPALADESSPPVPSHTPAPAPAPASDDPLSHMRYAPGPHLRAELLAMPVNDRENRIARMRILSPYEMEREENIASNKAMMISLGLMNATTWAGAEVAGRKRKGRSAGGKKKKQKGDKEASSADEDDEDDDKDEDDGEDGSPPTVARPARPTRGKGSQAAKAVVRAATVSNQWAVAVREQLEAAELGAPWKVLLDVWYSREESSGFVSPRESHKAKKRPPQVGEWVARGRSPRYSPSIPDPAKFGAQWHAWWVDINPAWRQPAGRLIQVGEGEWDGLDIPGANGFSNVLMCLKWWADAARGSPGEKWAEAVADVTWVTGAGNTENGADSALPPPRSEGECEERTSVGSLPQTSATGMDLSQEERAEMEMDPDADED</sequence>
<feature type="compositionally biased region" description="Low complexity" evidence="1">
    <location>
        <begin position="563"/>
        <end position="572"/>
    </location>
</feature>
<comment type="caution">
    <text evidence="2">The sequence shown here is derived from an EMBL/GenBank/DDBJ whole genome shotgun (WGS) entry which is preliminary data.</text>
</comment>
<dbReference type="EMBL" id="JARJCW010000006">
    <property type="protein sequence ID" value="KAJ7223222.1"/>
    <property type="molecule type" value="Genomic_DNA"/>
</dbReference>
<keyword evidence="3" id="KW-1185">Reference proteome</keyword>
<dbReference type="Proteomes" id="UP001219525">
    <property type="component" value="Unassembled WGS sequence"/>
</dbReference>
<feature type="region of interest" description="Disordered" evidence="1">
    <location>
        <begin position="363"/>
        <end position="457"/>
    </location>
</feature>
<evidence type="ECO:0000256" key="1">
    <source>
        <dbReference type="SAM" id="MobiDB-lite"/>
    </source>
</evidence>
<feature type="region of interest" description="Disordered" evidence="1">
    <location>
        <begin position="630"/>
        <end position="649"/>
    </location>
</feature>
<proteinExistence type="predicted"/>
<feature type="region of interest" description="Disordered" evidence="1">
    <location>
        <begin position="517"/>
        <end position="580"/>
    </location>
</feature>
<protein>
    <submittedName>
        <fullName evidence="2">Uncharacterized protein</fullName>
    </submittedName>
</protein>
<evidence type="ECO:0000313" key="3">
    <source>
        <dbReference type="Proteomes" id="UP001219525"/>
    </source>
</evidence>
<feature type="compositionally biased region" description="Basic residues" evidence="1">
    <location>
        <begin position="521"/>
        <end position="536"/>
    </location>
</feature>
<gene>
    <name evidence="2" type="ORF">GGX14DRAFT_557803</name>
</gene>
<accession>A0AAD7E1R2</accession>
<name>A0AAD7E1R2_9AGAR</name>
<feature type="compositionally biased region" description="Polar residues" evidence="1">
    <location>
        <begin position="766"/>
        <end position="776"/>
    </location>
</feature>
<dbReference type="AlphaFoldDB" id="A0AAD7E1R2"/>
<feature type="compositionally biased region" description="Polar residues" evidence="1">
    <location>
        <begin position="1"/>
        <end position="13"/>
    </location>
</feature>
<evidence type="ECO:0000313" key="2">
    <source>
        <dbReference type="EMBL" id="KAJ7223222.1"/>
    </source>
</evidence>
<feature type="compositionally biased region" description="Pro residues" evidence="1">
    <location>
        <begin position="432"/>
        <end position="444"/>
    </location>
</feature>
<organism evidence="2 3">
    <name type="scientific">Mycena pura</name>
    <dbReference type="NCBI Taxonomy" id="153505"/>
    <lineage>
        <taxon>Eukaryota</taxon>
        <taxon>Fungi</taxon>
        <taxon>Dikarya</taxon>
        <taxon>Basidiomycota</taxon>
        <taxon>Agaricomycotina</taxon>
        <taxon>Agaricomycetes</taxon>
        <taxon>Agaricomycetidae</taxon>
        <taxon>Agaricales</taxon>
        <taxon>Marasmiineae</taxon>
        <taxon>Mycenaceae</taxon>
        <taxon>Mycena</taxon>
    </lineage>
</organism>
<reference evidence="2" key="1">
    <citation type="submission" date="2023-03" db="EMBL/GenBank/DDBJ databases">
        <title>Massive genome expansion in bonnet fungi (Mycena s.s.) driven by repeated elements and novel gene families across ecological guilds.</title>
        <authorList>
            <consortium name="Lawrence Berkeley National Laboratory"/>
            <person name="Harder C.B."/>
            <person name="Miyauchi S."/>
            <person name="Viragh M."/>
            <person name="Kuo A."/>
            <person name="Thoen E."/>
            <person name="Andreopoulos B."/>
            <person name="Lu D."/>
            <person name="Skrede I."/>
            <person name="Drula E."/>
            <person name="Henrissat B."/>
            <person name="Morin E."/>
            <person name="Kohler A."/>
            <person name="Barry K."/>
            <person name="LaButti K."/>
            <person name="Morin E."/>
            <person name="Salamov A."/>
            <person name="Lipzen A."/>
            <person name="Mereny Z."/>
            <person name="Hegedus B."/>
            <person name="Baldrian P."/>
            <person name="Stursova M."/>
            <person name="Weitz H."/>
            <person name="Taylor A."/>
            <person name="Grigoriev I.V."/>
            <person name="Nagy L.G."/>
            <person name="Martin F."/>
            <person name="Kauserud H."/>
        </authorList>
    </citation>
    <scope>NUCLEOTIDE SEQUENCE</scope>
    <source>
        <strain evidence="2">9144</strain>
    </source>
</reference>